<evidence type="ECO:0000313" key="9">
    <source>
        <dbReference type="EMBL" id="KFZ31703.1"/>
    </source>
</evidence>
<evidence type="ECO:0000256" key="5">
    <source>
        <dbReference type="ARBA" id="ARBA00022801"/>
    </source>
</evidence>
<keyword evidence="4 6" id="KW-0479">Metal-binding</keyword>
<comment type="subunit">
    <text evidence="6">Monomer.</text>
</comment>
<dbReference type="AlphaFoldDB" id="A0A094LA18"/>
<dbReference type="GO" id="GO:0006508">
    <property type="term" value="P:proteolysis"/>
    <property type="evidence" value="ECO:0007669"/>
    <property type="project" value="UniProtKB-KW"/>
</dbReference>
<reference evidence="9 10" key="1">
    <citation type="submission" date="2014-06" db="EMBL/GenBank/DDBJ databases">
        <title>The draft genome sequence of Idiomarina salinarum ISL-52.</title>
        <authorList>
            <person name="Du J."/>
            <person name="Shao Z."/>
        </authorList>
    </citation>
    <scope>NUCLEOTIDE SEQUENCE [LARGE SCALE GENOMIC DNA]</scope>
    <source>
        <strain evidence="9 10">ISL-52</strain>
    </source>
</reference>
<evidence type="ECO:0000256" key="1">
    <source>
        <dbReference type="ARBA" id="ARBA00002521"/>
    </source>
</evidence>
<evidence type="ECO:0000256" key="4">
    <source>
        <dbReference type="ARBA" id="ARBA00022723"/>
    </source>
</evidence>
<evidence type="ECO:0000256" key="7">
    <source>
        <dbReference type="RuleBase" id="RU003653"/>
    </source>
</evidence>
<dbReference type="InterPro" id="IPR002467">
    <property type="entry name" value="Pept_M24A_MAP1"/>
</dbReference>
<comment type="catalytic activity">
    <reaction evidence="6 7">
        <text>Release of N-terminal amino acids, preferentially methionine, from peptides and arylamides.</text>
        <dbReference type="EC" id="3.4.11.18"/>
    </reaction>
</comment>
<dbReference type="eggNOG" id="COG0024">
    <property type="taxonomic scope" value="Bacteria"/>
</dbReference>
<dbReference type="Proteomes" id="UP000054363">
    <property type="component" value="Unassembled WGS sequence"/>
</dbReference>
<dbReference type="InterPro" id="IPR000994">
    <property type="entry name" value="Pept_M24"/>
</dbReference>
<dbReference type="InterPro" id="IPR036005">
    <property type="entry name" value="Creatinase/aminopeptidase-like"/>
</dbReference>
<keyword evidence="5 6" id="KW-0378">Hydrolase</keyword>
<proteinExistence type="inferred from homology"/>
<feature type="binding site" evidence="6">
    <location>
        <position position="95"/>
    </location>
    <ligand>
        <name>a divalent metal cation</name>
        <dbReference type="ChEBI" id="CHEBI:60240"/>
        <label>1</label>
    </ligand>
</feature>
<dbReference type="GO" id="GO:0046872">
    <property type="term" value="F:metal ion binding"/>
    <property type="evidence" value="ECO:0007669"/>
    <property type="project" value="UniProtKB-UniRule"/>
</dbReference>
<dbReference type="Pfam" id="PF00557">
    <property type="entry name" value="Peptidase_M24"/>
    <property type="match status" value="1"/>
</dbReference>
<comment type="function">
    <text evidence="1 6">Removes the N-terminal methionine from nascent proteins. The N-terminal methionine is often cleaved when the second residue in the primary sequence is small and uncharged (Met-Ala-, Cys, Gly, Pro, Ser, Thr, or Val). Requires deformylation of the N(alpha)-formylated initiator methionine before it can be hydrolyzed.</text>
</comment>
<organism evidence="9 10">
    <name type="scientific">Pseudidiomarina salinarum</name>
    <dbReference type="NCBI Taxonomy" id="435908"/>
    <lineage>
        <taxon>Bacteria</taxon>
        <taxon>Pseudomonadati</taxon>
        <taxon>Pseudomonadota</taxon>
        <taxon>Gammaproteobacteria</taxon>
        <taxon>Alteromonadales</taxon>
        <taxon>Idiomarinaceae</taxon>
        <taxon>Pseudidiomarina</taxon>
    </lineage>
</organism>
<dbReference type="GO" id="GO:0005829">
    <property type="term" value="C:cytosol"/>
    <property type="evidence" value="ECO:0007669"/>
    <property type="project" value="TreeGrafter"/>
</dbReference>
<dbReference type="InterPro" id="IPR001714">
    <property type="entry name" value="Pept_M24_MAP"/>
</dbReference>
<dbReference type="SUPFAM" id="SSF55920">
    <property type="entry name" value="Creatinase/aminopeptidase"/>
    <property type="match status" value="1"/>
</dbReference>
<feature type="binding site" evidence="6">
    <location>
        <position position="233"/>
    </location>
    <ligand>
        <name>a divalent metal cation</name>
        <dbReference type="ChEBI" id="CHEBI:60240"/>
        <label>2</label>
        <note>catalytic</note>
    </ligand>
</feature>
<keyword evidence="2 6" id="KW-0031">Aminopeptidase</keyword>
<feature type="binding site" evidence="6">
    <location>
        <position position="169"/>
    </location>
    <ligand>
        <name>a divalent metal cation</name>
        <dbReference type="ChEBI" id="CHEBI:60240"/>
        <label>2</label>
        <note>catalytic</note>
    </ligand>
</feature>
<comment type="similarity">
    <text evidence="6">Belongs to the peptidase M24A family. Methionine aminopeptidase type 1 subfamily.</text>
</comment>
<dbReference type="EC" id="3.4.11.18" evidence="6 7"/>
<feature type="binding site" evidence="6">
    <location>
        <position position="176"/>
    </location>
    <ligand>
        <name>substrate</name>
    </ligand>
</feature>
<dbReference type="HAMAP" id="MF_01974">
    <property type="entry name" value="MetAP_1"/>
    <property type="match status" value="1"/>
</dbReference>
<evidence type="ECO:0000256" key="2">
    <source>
        <dbReference type="ARBA" id="ARBA00022438"/>
    </source>
</evidence>
<keyword evidence="10" id="KW-1185">Reference proteome</keyword>
<keyword evidence="3 6" id="KW-0645">Protease</keyword>
<dbReference type="PANTHER" id="PTHR43330:SF27">
    <property type="entry name" value="METHIONINE AMINOPEPTIDASE"/>
    <property type="match status" value="1"/>
</dbReference>
<feature type="binding site" evidence="6">
    <location>
        <position position="78"/>
    </location>
    <ligand>
        <name>substrate</name>
    </ligand>
</feature>
<dbReference type="Gene3D" id="3.90.230.10">
    <property type="entry name" value="Creatinase/methionine aminopeptidase superfamily"/>
    <property type="match status" value="1"/>
</dbReference>
<evidence type="ECO:0000256" key="3">
    <source>
        <dbReference type="ARBA" id="ARBA00022670"/>
    </source>
</evidence>
<dbReference type="NCBIfam" id="NF008970">
    <property type="entry name" value="PRK12318.1"/>
    <property type="match status" value="1"/>
</dbReference>
<protein>
    <recommendedName>
        <fullName evidence="6 7">Methionine aminopeptidase</fullName>
        <shortName evidence="6">MAP</shortName>
        <shortName evidence="6">MetAP</shortName>
        <ecNumber evidence="6 7">3.4.11.18</ecNumber>
    </recommendedName>
    <alternativeName>
        <fullName evidence="6">Peptidase M</fullName>
    </alternativeName>
</protein>
<evidence type="ECO:0000313" key="10">
    <source>
        <dbReference type="Proteomes" id="UP000054363"/>
    </source>
</evidence>
<dbReference type="GO" id="GO:0070006">
    <property type="term" value="F:metalloaminopeptidase activity"/>
    <property type="evidence" value="ECO:0007669"/>
    <property type="project" value="UniProtKB-UniRule"/>
</dbReference>
<dbReference type="PRINTS" id="PR00599">
    <property type="entry name" value="MAPEPTIDASE"/>
</dbReference>
<dbReference type="PROSITE" id="PS00680">
    <property type="entry name" value="MAP_1"/>
    <property type="match status" value="1"/>
</dbReference>
<evidence type="ECO:0000256" key="6">
    <source>
        <dbReference type="HAMAP-Rule" id="MF_01974"/>
    </source>
</evidence>
<feature type="binding site" evidence="6">
    <location>
        <position position="233"/>
    </location>
    <ligand>
        <name>a divalent metal cation</name>
        <dbReference type="ChEBI" id="CHEBI:60240"/>
        <label>1</label>
    </ligand>
</feature>
<sequence length="263" mass="29181">MAITIKTPEEIEKMRAAGRLAASVLEMIGPHVKAGITTAELDKICHDYIVAHDAYPAPLNYHGFPKSVCTSLNHVVCHGIPNEKPLKDGDIMNLDVTVKLDGYHGDTSKMFVVGQPSILAERLIRVTQESLYQAIRMVRPGIRTGDFAAVIQKYAEEHGYSIVREYCGHGIGAVFHEEPQILHYGTAGTGDLLEAGMCFTIEPMVNAGKRQTKLMRDGWTVLTKDRSLSAQWEHTLLVTEDGVEVLTLRSDEDFPRTISHRDD</sequence>
<feature type="binding site" evidence="6">
    <location>
        <position position="202"/>
    </location>
    <ligand>
        <name>a divalent metal cation</name>
        <dbReference type="ChEBI" id="CHEBI:60240"/>
        <label>2</label>
        <note>catalytic</note>
    </ligand>
</feature>
<dbReference type="STRING" id="435908.IDSA_03160"/>
<feature type="binding site" evidence="6">
    <location>
        <position position="106"/>
    </location>
    <ligand>
        <name>a divalent metal cation</name>
        <dbReference type="ChEBI" id="CHEBI:60240"/>
        <label>1</label>
    </ligand>
</feature>
<gene>
    <name evidence="6" type="primary">map</name>
    <name evidence="9" type="ORF">IDSA_03160</name>
</gene>
<evidence type="ECO:0000259" key="8">
    <source>
        <dbReference type="Pfam" id="PF00557"/>
    </source>
</evidence>
<feature type="domain" description="Peptidase M24" evidence="8">
    <location>
        <begin position="12"/>
        <end position="240"/>
    </location>
</feature>
<dbReference type="EMBL" id="JPER01000001">
    <property type="protein sequence ID" value="KFZ31703.1"/>
    <property type="molecule type" value="Genomic_DNA"/>
</dbReference>
<comment type="cofactor">
    <cofactor evidence="6">
        <name>Co(2+)</name>
        <dbReference type="ChEBI" id="CHEBI:48828"/>
    </cofactor>
    <cofactor evidence="6">
        <name>Zn(2+)</name>
        <dbReference type="ChEBI" id="CHEBI:29105"/>
    </cofactor>
    <cofactor evidence="6">
        <name>Mn(2+)</name>
        <dbReference type="ChEBI" id="CHEBI:29035"/>
    </cofactor>
    <cofactor evidence="6">
        <name>Fe(2+)</name>
        <dbReference type="ChEBI" id="CHEBI:29033"/>
    </cofactor>
    <text evidence="6">Binds 2 divalent metal cations per subunit. Has a high-affinity and a low affinity metal-binding site. The true nature of the physiological cofactor is under debate. The enzyme is active with cobalt, zinc, manganese or divalent iron ions. Most likely, methionine aminopeptidases function as mononuclear Fe(2+)-metalloproteases under physiological conditions, and the catalytically relevant metal-binding site has been assigned to the histidine-containing high-affinity site.</text>
</comment>
<name>A0A094LA18_9GAMM</name>
<accession>A0A094LA18</accession>
<dbReference type="PANTHER" id="PTHR43330">
    <property type="entry name" value="METHIONINE AMINOPEPTIDASE"/>
    <property type="match status" value="1"/>
</dbReference>
<dbReference type="RefSeq" id="WP_034774106.1">
    <property type="nucleotide sequence ID" value="NZ_JPER01000001.1"/>
</dbReference>
<dbReference type="GO" id="GO:0004239">
    <property type="term" value="F:initiator methionyl aminopeptidase activity"/>
    <property type="evidence" value="ECO:0007669"/>
    <property type="project" value="UniProtKB-UniRule"/>
</dbReference>
<comment type="caution">
    <text evidence="9">The sequence shown here is derived from an EMBL/GenBank/DDBJ whole genome shotgun (WGS) entry which is preliminary data.</text>
</comment>
<feature type="binding site" evidence="6">
    <location>
        <position position="106"/>
    </location>
    <ligand>
        <name>a divalent metal cation</name>
        <dbReference type="ChEBI" id="CHEBI:60240"/>
        <label>2</label>
        <note>catalytic</note>
    </ligand>
</feature>
<dbReference type="OrthoDB" id="9802055at2"/>
<dbReference type="CDD" id="cd01086">
    <property type="entry name" value="MetAP1"/>
    <property type="match status" value="1"/>
</dbReference>
<dbReference type="NCBIfam" id="TIGR00500">
    <property type="entry name" value="met_pdase_I"/>
    <property type="match status" value="1"/>
</dbReference>